<dbReference type="InterPro" id="IPR050921">
    <property type="entry name" value="T4SS_GSP_E_ATPase"/>
</dbReference>
<evidence type="ECO:0000313" key="3">
    <source>
        <dbReference type="EMBL" id="PQJ27084.1"/>
    </source>
</evidence>
<evidence type="ECO:0000259" key="2">
    <source>
        <dbReference type="SMART" id="SM00382"/>
    </source>
</evidence>
<dbReference type="NCBIfam" id="TIGR01420">
    <property type="entry name" value="pilT_fam"/>
    <property type="match status" value="1"/>
</dbReference>
<dbReference type="PANTHER" id="PTHR30486">
    <property type="entry name" value="TWITCHING MOTILITY PROTEIN PILT"/>
    <property type="match status" value="1"/>
</dbReference>
<keyword evidence="4" id="KW-1185">Reference proteome</keyword>
<dbReference type="SUPFAM" id="SSF52540">
    <property type="entry name" value="P-loop containing nucleoside triphosphate hydrolases"/>
    <property type="match status" value="1"/>
</dbReference>
<dbReference type="RefSeq" id="WP_105041571.1">
    <property type="nucleotide sequence ID" value="NZ_MQWA01000001.1"/>
</dbReference>
<dbReference type="Gene3D" id="3.40.50.300">
    <property type="entry name" value="P-loop containing nucleotide triphosphate hydrolases"/>
    <property type="match status" value="1"/>
</dbReference>
<proteinExistence type="inferred from homology"/>
<dbReference type="InterPro" id="IPR027417">
    <property type="entry name" value="P-loop_NTPase"/>
</dbReference>
<comment type="caution">
    <text evidence="3">The sequence shown here is derived from an EMBL/GenBank/DDBJ whole genome shotgun (WGS) entry which is preliminary data.</text>
</comment>
<protein>
    <submittedName>
        <fullName evidence="3">Type IV pili twitching motility protein PilT</fullName>
    </submittedName>
</protein>
<dbReference type="CDD" id="cd01131">
    <property type="entry name" value="PilT"/>
    <property type="match status" value="1"/>
</dbReference>
<dbReference type="Proteomes" id="UP000239907">
    <property type="component" value="Unassembled WGS sequence"/>
</dbReference>
<dbReference type="Gene3D" id="3.30.450.90">
    <property type="match status" value="1"/>
</dbReference>
<dbReference type="EMBL" id="MQWA01000001">
    <property type="protein sequence ID" value="PQJ27084.1"/>
    <property type="molecule type" value="Genomic_DNA"/>
</dbReference>
<gene>
    <name evidence="3" type="ORF">BSZ32_00240</name>
</gene>
<dbReference type="GO" id="GO:0005524">
    <property type="term" value="F:ATP binding"/>
    <property type="evidence" value="ECO:0007669"/>
    <property type="project" value="InterPro"/>
</dbReference>
<dbReference type="AlphaFoldDB" id="A0A2S7TY82"/>
<accession>A0A2S7TY82</accession>
<dbReference type="GO" id="GO:0016887">
    <property type="term" value="F:ATP hydrolysis activity"/>
    <property type="evidence" value="ECO:0007669"/>
    <property type="project" value="InterPro"/>
</dbReference>
<dbReference type="InterPro" id="IPR006321">
    <property type="entry name" value="PilT/PilU"/>
</dbReference>
<dbReference type="Pfam" id="PF00437">
    <property type="entry name" value="T2SSE"/>
    <property type="match status" value="1"/>
</dbReference>
<dbReference type="InterPro" id="IPR003593">
    <property type="entry name" value="AAA+_ATPase"/>
</dbReference>
<feature type="domain" description="AAA+ ATPase" evidence="2">
    <location>
        <begin position="131"/>
        <end position="265"/>
    </location>
</feature>
<evidence type="ECO:0000313" key="4">
    <source>
        <dbReference type="Proteomes" id="UP000239907"/>
    </source>
</evidence>
<organism evidence="3 4">
    <name type="scientific">Rubritalea profundi</name>
    <dbReference type="NCBI Taxonomy" id="1658618"/>
    <lineage>
        <taxon>Bacteria</taxon>
        <taxon>Pseudomonadati</taxon>
        <taxon>Verrucomicrobiota</taxon>
        <taxon>Verrucomicrobiia</taxon>
        <taxon>Verrucomicrobiales</taxon>
        <taxon>Rubritaleaceae</taxon>
        <taxon>Rubritalea</taxon>
    </lineage>
</organism>
<name>A0A2S7TY82_9BACT</name>
<reference evidence="3 4" key="1">
    <citation type="submission" date="2016-12" db="EMBL/GenBank/DDBJ databases">
        <title>Study of bacterial adaptation to deep sea.</title>
        <authorList>
            <person name="Song J."/>
            <person name="Yoshizawa S."/>
            <person name="Kogure K."/>
        </authorList>
    </citation>
    <scope>NUCLEOTIDE SEQUENCE [LARGE SCALE GENOMIC DNA]</scope>
    <source>
        <strain evidence="3 4">SAORIC-165</strain>
    </source>
</reference>
<evidence type="ECO:0000256" key="1">
    <source>
        <dbReference type="ARBA" id="ARBA00006611"/>
    </source>
</evidence>
<dbReference type="OrthoDB" id="9805147at2"/>
<dbReference type="InterPro" id="IPR001482">
    <property type="entry name" value="T2SS/T4SS_dom"/>
</dbReference>
<dbReference type="SMART" id="SM00382">
    <property type="entry name" value="AAA"/>
    <property type="match status" value="1"/>
</dbReference>
<comment type="similarity">
    <text evidence="1">Belongs to the GSP E family.</text>
</comment>
<sequence>MSQIQTYDNVDTYLQIGIEFDCSDIHLATTSRPTWRRFGNLQPIWEDAATLTAQDTESLVNSFLPKEHWEHLKEKGDVDFAYQTDFGRFRVSVVRQRLGYDLVFRIITTEIRSIDDLKLPKEHIVPLTRYHNGLILVTGSVGSGKSTTMAALVDFINEDREDHILTLEDPIEYVFKSKNCHINQREVHSHTESFPRALRGALREDPDVIVVGEMRNLETIQLALTAAETGHLVIATLHTGNAPRTLDRILDVFPTDQRSQIRIMVAESLRGVISQQLIPKADGTGRVMALELLVNTAPVAATIRDGKTFMLPGIMQTGKNVGMITMDESIKNLYIAGEISQEEAHFRSEDKKLMESYFKS</sequence>